<reference evidence="2" key="1">
    <citation type="journal article" date="2023" name="Mol. Phylogenet. Evol.">
        <title>Genome-scale phylogeny and comparative genomics of the fungal order Sordariales.</title>
        <authorList>
            <person name="Hensen N."/>
            <person name="Bonometti L."/>
            <person name="Westerberg I."/>
            <person name="Brannstrom I.O."/>
            <person name="Guillou S."/>
            <person name="Cros-Aarteil S."/>
            <person name="Calhoun S."/>
            <person name="Haridas S."/>
            <person name="Kuo A."/>
            <person name="Mondo S."/>
            <person name="Pangilinan J."/>
            <person name="Riley R."/>
            <person name="LaButti K."/>
            <person name="Andreopoulos B."/>
            <person name="Lipzen A."/>
            <person name="Chen C."/>
            <person name="Yan M."/>
            <person name="Daum C."/>
            <person name="Ng V."/>
            <person name="Clum A."/>
            <person name="Steindorff A."/>
            <person name="Ohm R.A."/>
            <person name="Martin F."/>
            <person name="Silar P."/>
            <person name="Natvig D.O."/>
            <person name="Lalanne C."/>
            <person name="Gautier V."/>
            <person name="Ament-Velasquez S.L."/>
            <person name="Kruys A."/>
            <person name="Hutchinson M.I."/>
            <person name="Powell A.J."/>
            <person name="Barry K."/>
            <person name="Miller A.N."/>
            <person name="Grigoriev I.V."/>
            <person name="Debuchy R."/>
            <person name="Gladieux P."/>
            <person name="Hiltunen Thoren M."/>
            <person name="Johannesson H."/>
        </authorList>
    </citation>
    <scope>NUCLEOTIDE SEQUENCE</scope>
    <source>
        <strain evidence="2">PSN243</strain>
    </source>
</reference>
<evidence type="ECO:0000313" key="3">
    <source>
        <dbReference type="Proteomes" id="UP001321760"/>
    </source>
</evidence>
<dbReference type="EMBL" id="MU865935">
    <property type="protein sequence ID" value="KAK4449836.1"/>
    <property type="molecule type" value="Genomic_DNA"/>
</dbReference>
<accession>A0AAV9GQ77</accession>
<gene>
    <name evidence="2" type="ORF">QBC34DRAFT_404044</name>
</gene>
<keyword evidence="3" id="KW-1185">Reference proteome</keyword>
<keyword evidence="1" id="KW-0732">Signal</keyword>
<reference evidence="2" key="2">
    <citation type="submission" date="2023-05" db="EMBL/GenBank/DDBJ databases">
        <authorList>
            <consortium name="Lawrence Berkeley National Laboratory"/>
            <person name="Steindorff A."/>
            <person name="Hensen N."/>
            <person name="Bonometti L."/>
            <person name="Westerberg I."/>
            <person name="Brannstrom I.O."/>
            <person name="Guillou S."/>
            <person name="Cros-Aarteil S."/>
            <person name="Calhoun S."/>
            <person name="Haridas S."/>
            <person name="Kuo A."/>
            <person name="Mondo S."/>
            <person name="Pangilinan J."/>
            <person name="Riley R."/>
            <person name="Labutti K."/>
            <person name="Andreopoulos B."/>
            <person name="Lipzen A."/>
            <person name="Chen C."/>
            <person name="Yanf M."/>
            <person name="Daum C."/>
            <person name="Ng V."/>
            <person name="Clum A."/>
            <person name="Ohm R."/>
            <person name="Martin F."/>
            <person name="Silar P."/>
            <person name="Natvig D."/>
            <person name="Lalanne C."/>
            <person name="Gautier V."/>
            <person name="Ament-Velasquez S.L."/>
            <person name="Kruys A."/>
            <person name="Hutchinson M.I."/>
            <person name="Powell A.J."/>
            <person name="Barry K."/>
            <person name="Miller A.N."/>
            <person name="Grigoriev I.V."/>
            <person name="Debuchy R."/>
            <person name="Gladieux P."/>
            <person name="Thoren M.H."/>
            <person name="Johannesson H."/>
        </authorList>
    </citation>
    <scope>NUCLEOTIDE SEQUENCE</scope>
    <source>
        <strain evidence="2">PSN243</strain>
    </source>
</reference>
<protein>
    <submittedName>
        <fullName evidence="2">Uncharacterized protein</fullName>
    </submittedName>
</protein>
<organism evidence="2 3">
    <name type="scientific">Podospora aff. communis PSN243</name>
    <dbReference type="NCBI Taxonomy" id="3040156"/>
    <lineage>
        <taxon>Eukaryota</taxon>
        <taxon>Fungi</taxon>
        <taxon>Dikarya</taxon>
        <taxon>Ascomycota</taxon>
        <taxon>Pezizomycotina</taxon>
        <taxon>Sordariomycetes</taxon>
        <taxon>Sordariomycetidae</taxon>
        <taxon>Sordariales</taxon>
        <taxon>Podosporaceae</taxon>
        <taxon>Podospora</taxon>
    </lineage>
</organism>
<evidence type="ECO:0000313" key="2">
    <source>
        <dbReference type="EMBL" id="KAK4449836.1"/>
    </source>
</evidence>
<feature type="signal peptide" evidence="1">
    <location>
        <begin position="1"/>
        <end position="19"/>
    </location>
</feature>
<name>A0AAV9GQ77_9PEZI</name>
<comment type="caution">
    <text evidence="2">The sequence shown here is derived from an EMBL/GenBank/DDBJ whole genome shotgun (WGS) entry which is preliminary data.</text>
</comment>
<evidence type="ECO:0000256" key="1">
    <source>
        <dbReference type="SAM" id="SignalP"/>
    </source>
</evidence>
<sequence>MRMSVSITAAFMLLPNTLALPEVFARDSVEPRAARPDYTALSACVVDCANGGCSSACRRMASTLRGTHSGKGCYEVCANGS</sequence>
<dbReference type="Proteomes" id="UP001321760">
    <property type="component" value="Unassembled WGS sequence"/>
</dbReference>
<feature type="chain" id="PRO_5043922686" evidence="1">
    <location>
        <begin position="20"/>
        <end position="81"/>
    </location>
</feature>
<proteinExistence type="predicted"/>
<dbReference type="AlphaFoldDB" id="A0AAV9GQ77"/>